<dbReference type="Gramene" id="KJB07682">
    <property type="protein sequence ID" value="KJB07682"/>
    <property type="gene ID" value="B456_001G037400"/>
</dbReference>
<dbReference type="AlphaFoldDB" id="A0A0D2LUD6"/>
<sequence>MYKRILCFCVLTSLSVSFQCRNLIHLFWSLLRLFCSSISISLSWSVSSKTRNMVSGVPCHAMPCDDLTVSFLNLCFLFFNAISRLFDVIHCCGTPGYCADIAAKTMNSMGPFTLSISY</sequence>
<evidence type="ECO:0000313" key="2">
    <source>
        <dbReference type="Proteomes" id="UP000032304"/>
    </source>
</evidence>
<proteinExistence type="predicted"/>
<organism evidence="1 2">
    <name type="scientific">Gossypium raimondii</name>
    <name type="common">Peruvian cotton</name>
    <name type="synonym">Gossypium klotzschianum subsp. raimondii</name>
    <dbReference type="NCBI Taxonomy" id="29730"/>
    <lineage>
        <taxon>Eukaryota</taxon>
        <taxon>Viridiplantae</taxon>
        <taxon>Streptophyta</taxon>
        <taxon>Embryophyta</taxon>
        <taxon>Tracheophyta</taxon>
        <taxon>Spermatophyta</taxon>
        <taxon>Magnoliopsida</taxon>
        <taxon>eudicotyledons</taxon>
        <taxon>Gunneridae</taxon>
        <taxon>Pentapetalae</taxon>
        <taxon>rosids</taxon>
        <taxon>malvids</taxon>
        <taxon>Malvales</taxon>
        <taxon>Malvaceae</taxon>
        <taxon>Malvoideae</taxon>
        <taxon>Gossypium</taxon>
    </lineage>
</organism>
<reference evidence="1 2" key="1">
    <citation type="journal article" date="2012" name="Nature">
        <title>Repeated polyploidization of Gossypium genomes and the evolution of spinnable cotton fibres.</title>
        <authorList>
            <person name="Paterson A.H."/>
            <person name="Wendel J.F."/>
            <person name="Gundlach H."/>
            <person name="Guo H."/>
            <person name="Jenkins J."/>
            <person name="Jin D."/>
            <person name="Llewellyn D."/>
            <person name="Showmaker K.C."/>
            <person name="Shu S."/>
            <person name="Udall J."/>
            <person name="Yoo M.J."/>
            <person name="Byers R."/>
            <person name="Chen W."/>
            <person name="Doron-Faigenboim A."/>
            <person name="Duke M.V."/>
            <person name="Gong L."/>
            <person name="Grimwood J."/>
            <person name="Grover C."/>
            <person name="Grupp K."/>
            <person name="Hu G."/>
            <person name="Lee T.H."/>
            <person name="Li J."/>
            <person name="Lin L."/>
            <person name="Liu T."/>
            <person name="Marler B.S."/>
            <person name="Page J.T."/>
            <person name="Roberts A.W."/>
            <person name="Romanel E."/>
            <person name="Sanders W.S."/>
            <person name="Szadkowski E."/>
            <person name="Tan X."/>
            <person name="Tang H."/>
            <person name="Xu C."/>
            <person name="Wang J."/>
            <person name="Wang Z."/>
            <person name="Zhang D."/>
            <person name="Zhang L."/>
            <person name="Ashrafi H."/>
            <person name="Bedon F."/>
            <person name="Bowers J.E."/>
            <person name="Brubaker C.L."/>
            <person name="Chee P.W."/>
            <person name="Das S."/>
            <person name="Gingle A.R."/>
            <person name="Haigler C.H."/>
            <person name="Harker D."/>
            <person name="Hoffmann L.V."/>
            <person name="Hovav R."/>
            <person name="Jones D.C."/>
            <person name="Lemke C."/>
            <person name="Mansoor S."/>
            <person name="ur Rahman M."/>
            <person name="Rainville L.N."/>
            <person name="Rambani A."/>
            <person name="Reddy U.K."/>
            <person name="Rong J.K."/>
            <person name="Saranga Y."/>
            <person name="Scheffler B.E."/>
            <person name="Scheffler J.A."/>
            <person name="Stelly D.M."/>
            <person name="Triplett B.A."/>
            <person name="Van Deynze A."/>
            <person name="Vaslin M.F."/>
            <person name="Waghmare V.N."/>
            <person name="Walford S.A."/>
            <person name="Wright R.J."/>
            <person name="Zaki E.A."/>
            <person name="Zhang T."/>
            <person name="Dennis E.S."/>
            <person name="Mayer K.F."/>
            <person name="Peterson D.G."/>
            <person name="Rokhsar D.S."/>
            <person name="Wang X."/>
            <person name="Schmutz J."/>
        </authorList>
    </citation>
    <scope>NUCLEOTIDE SEQUENCE [LARGE SCALE GENOMIC DNA]</scope>
</reference>
<accession>A0A0D2LUD6</accession>
<dbReference type="EMBL" id="CM001740">
    <property type="protein sequence ID" value="KJB07682.1"/>
    <property type="molecule type" value="Genomic_DNA"/>
</dbReference>
<dbReference type="Proteomes" id="UP000032304">
    <property type="component" value="Chromosome 1"/>
</dbReference>
<evidence type="ECO:0000313" key="1">
    <source>
        <dbReference type="EMBL" id="KJB07682.1"/>
    </source>
</evidence>
<protein>
    <submittedName>
        <fullName evidence="1">Uncharacterized protein</fullName>
    </submittedName>
</protein>
<gene>
    <name evidence="1" type="ORF">B456_001G037400</name>
</gene>
<name>A0A0D2LUD6_GOSRA</name>
<keyword evidence="2" id="KW-1185">Reference proteome</keyword>